<gene>
    <name evidence="2" type="ORF">SBF1_7790002</name>
</gene>
<protein>
    <submittedName>
        <fullName evidence="2">Uncharacterized protein</fullName>
    </submittedName>
</protein>
<keyword evidence="1" id="KW-0812">Transmembrane</keyword>
<dbReference type="AlphaFoldDB" id="A0A2U3LRU4"/>
<feature type="transmembrane region" description="Helical" evidence="1">
    <location>
        <begin position="81"/>
        <end position="103"/>
    </location>
</feature>
<evidence type="ECO:0000313" key="3">
    <source>
        <dbReference type="Proteomes" id="UP000238916"/>
    </source>
</evidence>
<proteinExistence type="predicted"/>
<dbReference type="EMBL" id="OMOF01000755">
    <property type="protein sequence ID" value="SPF54620.1"/>
    <property type="molecule type" value="Genomic_DNA"/>
</dbReference>
<sequence length="121" mass="13960">MLFLLKIVFLSLKQIHFFRLIFLSHKDGGQAGGLAVLPCLYSNNSIEDDALMSYKTSIFMKKYPIYLMNYFSHDGLKNEKILIFVSFPLSAISLRCFLSILGVKVKIKMFSFFYILKNLKA</sequence>
<keyword evidence="1" id="KW-1133">Transmembrane helix</keyword>
<keyword evidence="1" id="KW-0472">Membrane</keyword>
<name>A0A2U3LRU4_9FIRM</name>
<organism evidence="2 3">
    <name type="scientific">Candidatus Desulfosporosinus infrequens</name>
    <dbReference type="NCBI Taxonomy" id="2043169"/>
    <lineage>
        <taxon>Bacteria</taxon>
        <taxon>Bacillati</taxon>
        <taxon>Bacillota</taxon>
        <taxon>Clostridia</taxon>
        <taxon>Eubacteriales</taxon>
        <taxon>Desulfitobacteriaceae</taxon>
        <taxon>Desulfosporosinus</taxon>
    </lineage>
</organism>
<reference evidence="3" key="1">
    <citation type="submission" date="2018-02" db="EMBL/GenBank/DDBJ databases">
        <authorList>
            <person name="Hausmann B."/>
        </authorList>
    </citation>
    <scope>NUCLEOTIDE SEQUENCE [LARGE SCALE GENOMIC DNA]</scope>
    <source>
        <strain evidence="3">Peat soil MAG SbF1</strain>
    </source>
</reference>
<accession>A0A2U3LRU4</accession>
<evidence type="ECO:0000256" key="1">
    <source>
        <dbReference type="SAM" id="Phobius"/>
    </source>
</evidence>
<evidence type="ECO:0000313" key="2">
    <source>
        <dbReference type="EMBL" id="SPF54620.1"/>
    </source>
</evidence>
<dbReference type="Proteomes" id="UP000238916">
    <property type="component" value="Unassembled WGS sequence"/>
</dbReference>